<evidence type="ECO:0000313" key="2">
    <source>
        <dbReference type="Proteomes" id="UP000062788"/>
    </source>
</evidence>
<dbReference type="EMBL" id="LOWA01000018">
    <property type="protein sequence ID" value="KVE28499.1"/>
    <property type="molecule type" value="Genomic_DNA"/>
</dbReference>
<evidence type="ECO:0000313" key="1">
    <source>
        <dbReference type="EMBL" id="KVE28499.1"/>
    </source>
</evidence>
<proteinExistence type="predicted"/>
<dbReference type="AlphaFoldDB" id="A0A103E514"/>
<dbReference type="Proteomes" id="UP000062788">
    <property type="component" value="Unassembled WGS sequence"/>
</dbReference>
<comment type="caution">
    <text evidence="1">The sequence shown here is derived from an EMBL/GenBank/DDBJ whole genome shotgun (WGS) entry which is preliminary data.</text>
</comment>
<name>A0A103E514_9BURK</name>
<sequence length="339" mass="37803">MSHHSDTVPVIPIAVLHDVHSLIAESGRGMTEGHALRSPAPVTIRAGRHGGLPFDSLTTDLYMGCLPASQICYGSCFAARGAFAADYDFGIRVENVLDADQLRTDLLSLPPEQRFLRNGWNSDASWNWPKAHALAKLIRDAGRCTVFVTKYFRVIAPDTQSGLVQTGAELRVSVSALDTPGQLRQRLAGLLSYRQAGGVAVPVVMSSVFADERLNRRQDELVEWIWRHDLPGAENSLRIPPHLPVSRLLDRDRVGVLEDSGDLWAGRLYTDRLPVPTITSMPADYPGLPWRHRSTLDLDQLDAWRRDPVPTHDEVRSGRQLAKPRQCGVFQTWQPMREI</sequence>
<gene>
    <name evidence="1" type="ORF">WS67_07050</name>
</gene>
<organism evidence="1 2">
    <name type="scientific">Burkholderia singularis</name>
    <dbReference type="NCBI Taxonomy" id="1503053"/>
    <lineage>
        <taxon>Bacteria</taxon>
        <taxon>Pseudomonadati</taxon>
        <taxon>Pseudomonadota</taxon>
        <taxon>Betaproteobacteria</taxon>
        <taxon>Burkholderiales</taxon>
        <taxon>Burkholderiaceae</taxon>
        <taxon>Burkholderia</taxon>
        <taxon>pseudomallei group</taxon>
    </lineage>
</organism>
<reference evidence="1 2" key="1">
    <citation type="submission" date="2015-11" db="EMBL/GenBank/DDBJ databases">
        <title>Expanding the genomic diversity of Burkholderia species for the development of highly accurate diagnostics.</title>
        <authorList>
            <person name="Sahl J."/>
            <person name="Keim P."/>
            <person name="Wagner D."/>
        </authorList>
    </citation>
    <scope>NUCLEOTIDE SEQUENCE [LARGE SCALE GENOMIC DNA]</scope>
    <source>
        <strain evidence="1 2">TSV85</strain>
    </source>
</reference>
<dbReference type="OrthoDB" id="6446858at2"/>
<evidence type="ECO:0008006" key="3">
    <source>
        <dbReference type="Google" id="ProtNLM"/>
    </source>
</evidence>
<protein>
    <recommendedName>
        <fullName evidence="3">Radical SAM protein</fullName>
    </recommendedName>
</protein>
<accession>A0A103E514</accession>
<keyword evidence="2" id="KW-1185">Reference proteome</keyword>